<dbReference type="Proteomes" id="UP000298652">
    <property type="component" value="Chromosome 8"/>
</dbReference>
<name>A0A4U6TCM0_SETVI</name>
<sequence length="197" mass="21490">MGASRIWRNTIDFSKGYFPKDVARPPGLLENKDCGAFAEKETSPEAAGTSETVVAVLPVAPDAKDATEQLLPTETGEAAEAVLVDKSKADAPSEVLEEGKLAKEKEIVPKETRRIKVPASTETQDSFIDPEEYESSLRCYGPDHLARITATLGYKAVIAGKVAVDKLQDKEKAMLERSTKILSSRPRLLSYGRKTPR</sequence>
<organism evidence="1 2">
    <name type="scientific">Setaria viridis</name>
    <name type="common">Green bristlegrass</name>
    <name type="synonym">Setaria italica subsp. viridis</name>
    <dbReference type="NCBI Taxonomy" id="4556"/>
    <lineage>
        <taxon>Eukaryota</taxon>
        <taxon>Viridiplantae</taxon>
        <taxon>Streptophyta</taxon>
        <taxon>Embryophyta</taxon>
        <taxon>Tracheophyta</taxon>
        <taxon>Spermatophyta</taxon>
        <taxon>Magnoliopsida</taxon>
        <taxon>Liliopsida</taxon>
        <taxon>Poales</taxon>
        <taxon>Poaceae</taxon>
        <taxon>PACMAD clade</taxon>
        <taxon>Panicoideae</taxon>
        <taxon>Panicodae</taxon>
        <taxon>Paniceae</taxon>
        <taxon>Cenchrinae</taxon>
        <taxon>Setaria</taxon>
    </lineage>
</organism>
<dbReference type="Gramene" id="TKV99827">
    <property type="protein sequence ID" value="TKV99827"/>
    <property type="gene ID" value="SEVIR_8G069400v2"/>
</dbReference>
<accession>A0A4U6TCM0</accession>
<dbReference type="AlphaFoldDB" id="A0A4U6TCM0"/>
<keyword evidence="2" id="KW-1185">Reference proteome</keyword>
<dbReference type="EMBL" id="CM016559">
    <property type="protein sequence ID" value="TKV99827.1"/>
    <property type="molecule type" value="Genomic_DNA"/>
</dbReference>
<gene>
    <name evidence="1" type="ORF">SEVIR_8G069400v2</name>
</gene>
<protein>
    <submittedName>
        <fullName evidence="1">Uncharacterized protein</fullName>
    </submittedName>
</protein>
<reference evidence="1" key="1">
    <citation type="submission" date="2019-03" db="EMBL/GenBank/DDBJ databases">
        <title>WGS assembly of Setaria viridis.</title>
        <authorList>
            <person name="Huang P."/>
            <person name="Jenkins J."/>
            <person name="Grimwood J."/>
            <person name="Barry K."/>
            <person name="Healey A."/>
            <person name="Mamidi S."/>
            <person name="Sreedasyam A."/>
            <person name="Shu S."/>
            <person name="Feldman M."/>
            <person name="Wu J."/>
            <person name="Yu Y."/>
            <person name="Chen C."/>
            <person name="Johnson J."/>
            <person name="Rokhsar D."/>
            <person name="Baxter I."/>
            <person name="Schmutz J."/>
            <person name="Brutnell T."/>
            <person name="Kellogg E."/>
        </authorList>
    </citation>
    <scope>NUCLEOTIDE SEQUENCE [LARGE SCALE GENOMIC DNA]</scope>
</reference>
<evidence type="ECO:0000313" key="1">
    <source>
        <dbReference type="EMBL" id="TKV99827.1"/>
    </source>
</evidence>
<proteinExistence type="predicted"/>
<evidence type="ECO:0000313" key="2">
    <source>
        <dbReference type="Proteomes" id="UP000298652"/>
    </source>
</evidence>